<gene>
    <name evidence="13" type="ORF">DF182_26190</name>
</gene>
<evidence type="ECO:0000256" key="10">
    <source>
        <dbReference type="SAM" id="Phobius"/>
    </source>
</evidence>
<dbReference type="Gene3D" id="3.30.565.10">
    <property type="entry name" value="Histidine kinase-like ATPase, C-terminal domain"/>
    <property type="match status" value="1"/>
</dbReference>
<feature type="transmembrane region" description="Helical" evidence="10">
    <location>
        <begin position="7"/>
        <end position="26"/>
    </location>
</feature>
<dbReference type="Proteomes" id="UP000253410">
    <property type="component" value="Unassembled WGS sequence"/>
</dbReference>
<feature type="domain" description="HAMP" evidence="12">
    <location>
        <begin position="52"/>
        <end position="104"/>
    </location>
</feature>
<dbReference type="PROSITE" id="PS50109">
    <property type="entry name" value="HIS_KIN"/>
    <property type="match status" value="1"/>
</dbReference>
<comment type="subcellular location">
    <subcellularLocation>
        <location evidence="2">Membrane</location>
    </subcellularLocation>
</comment>
<dbReference type="EC" id="2.7.13.3" evidence="3"/>
<evidence type="ECO:0000259" key="12">
    <source>
        <dbReference type="PROSITE" id="PS50885"/>
    </source>
</evidence>
<keyword evidence="10" id="KW-0812">Transmembrane</keyword>
<dbReference type="CDD" id="cd06225">
    <property type="entry name" value="HAMP"/>
    <property type="match status" value="1"/>
</dbReference>
<dbReference type="CDD" id="cd00130">
    <property type="entry name" value="PAS"/>
    <property type="match status" value="1"/>
</dbReference>
<proteinExistence type="predicted"/>
<evidence type="ECO:0000313" key="14">
    <source>
        <dbReference type="Proteomes" id="UP000253410"/>
    </source>
</evidence>
<dbReference type="PANTHER" id="PTHR43065">
    <property type="entry name" value="SENSOR HISTIDINE KINASE"/>
    <property type="match status" value="1"/>
</dbReference>
<evidence type="ECO:0000256" key="9">
    <source>
        <dbReference type="ARBA" id="ARBA00023012"/>
    </source>
</evidence>
<dbReference type="PANTHER" id="PTHR43065:SF10">
    <property type="entry name" value="PEROXIDE STRESS-ACTIVATED HISTIDINE KINASE MAK3"/>
    <property type="match status" value="1"/>
</dbReference>
<dbReference type="InterPro" id="IPR000014">
    <property type="entry name" value="PAS"/>
</dbReference>
<dbReference type="GO" id="GO:0000160">
    <property type="term" value="P:phosphorelay signal transduction system"/>
    <property type="evidence" value="ECO:0007669"/>
    <property type="project" value="UniProtKB-KW"/>
</dbReference>
<dbReference type="AlphaFoldDB" id="A0A365XUB1"/>
<dbReference type="Pfam" id="PF13188">
    <property type="entry name" value="PAS_8"/>
    <property type="match status" value="1"/>
</dbReference>
<evidence type="ECO:0000256" key="4">
    <source>
        <dbReference type="ARBA" id="ARBA00022553"/>
    </source>
</evidence>
<evidence type="ECO:0000256" key="7">
    <source>
        <dbReference type="ARBA" id="ARBA00022777"/>
    </source>
</evidence>
<evidence type="ECO:0000256" key="1">
    <source>
        <dbReference type="ARBA" id="ARBA00000085"/>
    </source>
</evidence>
<keyword evidence="6" id="KW-0547">Nucleotide-binding</keyword>
<evidence type="ECO:0000259" key="11">
    <source>
        <dbReference type="PROSITE" id="PS50109"/>
    </source>
</evidence>
<dbReference type="Gene3D" id="3.30.450.20">
    <property type="entry name" value="PAS domain"/>
    <property type="match status" value="1"/>
</dbReference>
<keyword evidence="5" id="KW-0808">Transferase</keyword>
<dbReference type="OrthoDB" id="1931120at2"/>
<dbReference type="SUPFAM" id="SSF158472">
    <property type="entry name" value="HAMP domain-like"/>
    <property type="match status" value="1"/>
</dbReference>
<dbReference type="GO" id="GO:0016020">
    <property type="term" value="C:membrane"/>
    <property type="evidence" value="ECO:0007669"/>
    <property type="project" value="UniProtKB-SubCell"/>
</dbReference>
<dbReference type="CDD" id="cd00075">
    <property type="entry name" value="HATPase"/>
    <property type="match status" value="1"/>
</dbReference>
<dbReference type="GO" id="GO:0004673">
    <property type="term" value="F:protein histidine kinase activity"/>
    <property type="evidence" value="ECO:0007669"/>
    <property type="project" value="UniProtKB-EC"/>
</dbReference>
<dbReference type="SMART" id="SM00387">
    <property type="entry name" value="HATPase_c"/>
    <property type="match status" value="1"/>
</dbReference>
<keyword evidence="4" id="KW-0597">Phosphoprotein</keyword>
<comment type="caution">
    <text evidence="13">The sequence shown here is derived from an EMBL/GenBank/DDBJ whole genome shotgun (WGS) entry which is preliminary data.</text>
</comment>
<dbReference type="PRINTS" id="PR00344">
    <property type="entry name" value="BCTRLSENSOR"/>
</dbReference>
<evidence type="ECO:0000256" key="6">
    <source>
        <dbReference type="ARBA" id="ARBA00022741"/>
    </source>
</evidence>
<keyword evidence="10" id="KW-1133">Transmembrane helix</keyword>
<dbReference type="Pfam" id="PF00672">
    <property type="entry name" value="HAMP"/>
    <property type="match status" value="1"/>
</dbReference>
<evidence type="ECO:0000256" key="3">
    <source>
        <dbReference type="ARBA" id="ARBA00012438"/>
    </source>
</evidence>
<protein>
    <recommendedName>
        <fullName evidence="3">histidine kinase</fullName>
        <ecNumber evidence="3">2.7.13.3</ecNumber>
    </recommendedName>
</protein>
<dbReference type="InterPro" id="IPR004358">
    <property type="entry name" value="Sig_transdc_His_kin-like_C"/>
</dbReference>
<dbReference type="Pfam" id="PF02518">
    <property type="entry name" value="HATPase_c"/>
    <property type="match status" value="1"/>
</dbReference>
<dbReference type="InterPro" id="IPR003660">
    <property type="entry name" value="HAMP_dom"/>
</dbReference>
<dbReference type="InterPro" id="IPR036890">
    <property type="entry name" value="HATPase_C_sf"/>
</dbReference>
<evidence type="ECO:0000256" key="8">
    <source>
        <dbReference type="ARBA" id="ARBA00022840"/>
    </source>
</evidence>
<keyword evidence="7 13" id="KW-0418">Kinase</keyword>
<name>A0A365XUB1_9BACT</name>
<dbReference type="SUPFAM" id="SSF55785">
    <property type="entry name" value="PYP-like sensor domain (PAS domain)"/>
    <property type="match status" value="1"/>
</dbReference>
<evidence type="ECO:0000256" key="5">
    <source>
        <dbReference type="ARBA" id="ARBA00022679"/>
    </source>
</evidence>
<keyword evidence="10" id="KW-0472">Membrane</keyword>
<organism evidence="13 14">
    <name type="scientific">Chitinophaga flava</name>
    <dbReference type="NCBI Taxonomy" id="2259036"/>
    <lineage>
        <taxon>Bacteria</taxon>
        <taxon>Pseudomonadati</taxon>
        <taxon>Bacteroidota</taxon>
        <taxon>Chitinophagia</taxon>
        <taxon>Chitinophagales</taxon>
        <taxon>Chitinophagaceae</taxon>
        <taxon>Chitinophaga</taxon>
    </lineage>
</organism>
<evidence type="ECO:0000313" key="13">
    <source>
        <dbReference type="EMBL" id="RBL89966.1"/>
    </source>
</evidence>
<dbReference type="SUPFAM" id="SSF55874">
    <property type="entry name" value="ATPase domain of HSP90 chaperone/DNA topoisomerase II/histidine kinase"/>
    <property type="match status" value="1"/>
</dbReference>
<keyword evidence="14" id="KW-1185">Reference proteome</keyword>
<comment type="catalytic activity">
    <reaction evidence="1">
        <text>ATP + protein L-histidine = ADP + protein N-phospho-L-histidine.</text>
        <dbReference type="EC" id="2.7.13.3"/>
    </reaction>
</comment>
<dbReference type="SMART" id="SM00091">
    <property type="entry name" value="PAS"/>
    <property type="match status" value="1"/>
</dbReference>
<keyword evidence="8" id="KW-0067">ATP-binding</keyword>
<dbReference type="Gene3D" id="6.10.340.10">
    <property type="match status" value="1"/>
</dbReference>
<dbReference type="InterPro" id="IPR005467">
    <property type="entry name" value="His_kinase_dom"/>
</dbReference>
<dbReference type="EMBL" id="QFFJ01000002">
    <property type="protein sequence ID" value="RBL89966.1"/>
    <property type="molecule type" value="Genomic_DNA"/>
</dbReference>
<dbReference type="InterPro" id="IPR035965">
    <property type="entry name" value="PAS-like_dom_sf"/>
</dbReference>
<reference evidence="13 14" key="1">
    <citation type="submission" date="2018-05" db="EMBL/GenBank/DDBJ databases">
        <title>Chitinophaga sp. K3CV102501T nov., isolated from isolated from a monsoon evergreen broad-leaved forest soil.</title>
        <authorList>
            <person name="Lv Y."/>
        </authorList>
    </citation>
    <scope>NUCLEOTIDE SEQUENCE [LARGE SCALE GENOMIC DNA]</scope>
    <source>
        <strain evidence="13 14">GDMCC 1.1325</strain>
    </source>
</reference>
<accession>A0A365XUB1</accession>
<dbReference type="GO" id="GO:0005524">
    <property type="term" value="F:ATP binding"/>
    <property type="evidence" value="ECO:0007669"/>
    <property type="project" value="UniProtKB-KW"/>
</dbReference>
<sequence length="434" mass="49466">MKLRTKFILFVVILLSNILVLSYFILKQNKLLFLASEGFVLILVLIAWQLYKQLIRPLQLLMHGTEAIKSKDFSIKFNLTGQYEMDELIKVYNQMTDELRAERTKQEQQHLFLEKLIYTSPTGILILDYDENIQQVNPRALKLLNADASTLTDKPVDSLSHPLMQEIKTLRSGETRTVTLNGSSTFKLQKSHFIDRGFTRHFIMIEELTTEILAAEKKAYGKVIRMMAHEVNNTIGPVNSIIQTTLMSDGIKKSSQAAPLEHALQVAFERNNNLSIFMRNFADVVRLPEPQRADLDLHGLIHSLSGFLVTMARDKHIDFRYELEAGAFMILADKRQMEQVLINVVKNSIEAIAEAGIITFITHPVSRQLIIADNGKGITAQDNDQLFSPFYSTKRDGQGIGLTLVKEVLINHGFEFSLQTLRPGHTAFTFRFRE</sequence>
<dbReference type="SMART" id="SM00304">
    <property type="entry name" value="HAMP"/>
    <property type="match status" value="1"/>
</dbReference>
<dbReference type="InterPro" id="IPR003594">
    <property type="entry name" value="HATPase_dom"/>
</dbReference>
<evidence type="ECO:0000256" key="2">
    <source>
        <dbReference type="ARBA" id="ARBA00004370"/>
    </source>
</evidence>
<keyword evidence="9" id="KW-0902">Two-component regulatory system</keyword>
<feature type="domain" description="Histidine kinase" evidence="11">
    <location>
        <begin position="226"/>
        <end position="434"/>
    </location>
</feature>
<dbReference type="PROSITE" id="PS50885">
    <property type="entry name" value="HAMP"/>
    <property type="match status" value="1"/>
</dbReference>